<proteinExistence type="predicted"/>
<feature type="transmembrane region" description="Helical" evidence="1">
    <location>
        <begin position="20"/>
        <end position="40"/>
    </location>
</feature>
<keyword evidence="1" id="KW-0472">Membrane</keyword>
<reference evidence="2" key="1">
    <citation type="submission" date="2020-08" db="EMBL/GenBank/DDBJ databases">
        <title>Multicomponent nature underlies the extraordinary mechanical properties of spider dragline silk.</title>
        <authorList>
            <person name="Kono N."/>
            <person name="Nakamura H."/>
            <person name="Mori M."/>
            <person name="Yoshida Y."/>
            <person name="Ohtoshi R."/>
            <person name="Malay A.D."/>
            <person name="Moran D.A.P."/>
            <person name="Tomita M."/>
            <person name="Numata K."/>
            <person name="Arakawa K."/>
        </authorList>
    </citation>
    <scope>NUCLEOTIDE SEQUENCE</scope>
</reference>
<protein>
    <submittedName>
        <fullName evidence="2">Uncharacterized protein</fullName>
    </submittedName>
</protein>
<dbReference type="AlphaFoldDB" id="A0A8X6NTY1"/>
<name>A0A8X6NTY1_NEPPI</name>
<keyword evidence="1" id="KW-1133">Transmembrane helix</keyword>
<keyword evidence="1" id="KW-0812">Transmembrane</keyword>
<evidence type="ECO:0000256" key="1">
    <source>
        <dbReference type="SAM" id="Phobius"/>
    </source>
</evidence>
<evidence type="ECO:0000313" key="2">
    <source>
        <dbReference type="EMBL" id="GFT31770.1"/>
    </source>
</evidence>
<sequence>MLPVPLGEKLSRSAYDLYDYSLVVVASGAGVSSIGILPPFRFLPALLILLVSFVRFVFHDISAILLLLQLKWDFAILMQIRQDWKLDELAAIKVLLPQNVLDSVDEVELFIKGATKIMVYKIFGLRGQYQTESDIVSTTTESLKATGLLWDKQNDSLFCGCVA</sequence>
<keyword evidence="3" id="KW-1185">Reference proteome</keyword>
<evidence type="ECO:0000313" key="3">
    <source>
        <dbReference type="Proteomes" id="UP000887013"/>
    </source>
</evidence>
<comment type="caution">
    <text evidence="2">The sequence shown here is derived from an EMBL/GenBank/DDBJ whole genome shotgun (WGS) entry which is preliminary data.</text>
</comment>
<dbReference type="EMBL" id="BMAW01061561">
    <property type="protein sequence ID" value="GFT31770.1"/>
    <property type="molecule type" value="Genomic_DNA"/>
</dbReference>
<accession>A0A8X6NTY1</accession>
<organism evidence="2 3">
    <name type="scientific">Nephila pilipes</name>
    <name type="common">Giant wood spider</name>
    <name type="synonym">Nephila maculata</name>
    <dbReference type="NCBI Taxonomy" id="299642"/>
    <lineage>
        <taxon>Eukaryota</taxon>
        <taxon>Metazoa</taxon>
        <taxon>Ecdysozoa</taxon>
        <taxon>Arthropoda</taxon>
        <taxon>Chelicerata</taxon>
        <taxon>Arachnida</taxon>
        <taxon>Araneae</taxon>
        <taxon>Araneomorphae</taxon>
        <taxon>Entelegynae</taxon>
        <taxon>Araneoidea</taxon>
        <taxon>Nephilidae</taxon>
        <taxon>Nephila</taxon>
    </lineage>
</organism>
<feature type="transmembrane region" description="Helical" evidence="1">
    <location>
        <begin position="46"/>
        <end position="68"/>
    </location>
</feature>
<gene>
    <name evidence="2" type="ORF">NPIL_657631</name>
</gene>
<dbReference type="Proteomes" id="UP000887013">
    <property type="component" value="Unassembled WGS sequence"/>
</dbReference>